<evidence type="ECO:0000313" key="3">
    <source>
        <dbReference type="Proteomes" id="UP001205566"/>
    </source>
</evidence>
<dbReference type="PROSITE" id="PS51257">
    <property type="entry name" value="PROKAR_LIPOPROTEIN"/>
    <property type="match status" value="1"/>
</dbReference>
<evidence type="ECO:0008006" key="4">
    <source>
        <dbReference type="Google" id="ProtNLM"/>
    </source>
</evidence>
<comment type="caution">
    <text evidence="2">The sequence shown here is derived from an EMBL/GenBank/DDBJ whole genome shotgun (WGS) entry which is preliminary data.</text>
</comment>
<sequence length="188" mass="20428">MRIRSAVLTLLAGSLTLAGCGSNPDAPVGNLGLPGWVMQPEVEDGLAETACVPFSGHLSIDKQQATAMARSGIAQQISVKVKAMDKVYNRRTDTAGGRDIGANFESVSKQVTERSLTGTKATKTDIFDIDRKRQLCTMVTLEPEKTKAVFENILADSGRQLDPQDEAVLYEEFRAAKAQQELEKELSR</sequence>
<keyword evidence="3" id="KW-1185">Reference proteome</keyword>
<keyword evidence="1" id="KW-0732">Signal</keyword>
<feature type="signal peptide" evidence="1">
    <location>
        <begin position="1"/>
        <end position="18"/>
    </location>
</feature>
<feature type="chain" id="PRO_5046625176" description="LPP20 lipoprotein" evidence="1">
    <location>
        <begin position="19"/>
        <end position="188"/>
    </location>
</feature>
<evidence type="ECO:0000313" key="2">
    <source>
        <dbReference type="EMBL" id="MCQ3829674.1"/>
    </source>
</evidence>
<dbReference type="EMBL" id="JACASI010000026">
    <property type="protein sequence ID" value="MCQ3829674.1"/>
    <property type="molecule type" value="Genomic_DNA"/>
</dbReference>
<dbReference type="RefSeq" id="WP_255874636.1">
    <property type="nucleotide sequence ID" value="NZ_JACASI010000026.1"/>
</dbReference>
<protein>
    <recommendedName>
        <fullName evidence="4">LPP20 lipoprotein</fullName>
    </recommendedName>
</protein>
<evidence type="ECO:0000256" key="1">
    <source>
        <dbReference type="SAM" id="SignalP"/>
    </source>
</evidence>
<name>A0ABT1P0M6_9GAMM</name>
<accession>A0ABT1P0M6</accession>
<proteinExistence type="predicted"/>
<organism evidence="2 3">
    <name type="scientific">Microbulbifer elongatus</name>
    <dbReference type="NCBI Taxonomy" id="86173"/>
    <lineage>
        <taxon>Bacteria</taxon>
        <taxon>Pseudomonadati</taxon>
        <taxon>Pseudomonadota</taxon>
        <taxon>Gammaproteobacteria</taxon>
        <taxon>Cellvibrionales</taxon>
        <taxon>Microbulbiferaceae</taxon>
        <taxon>Microbulbifer</taxon>
    </lineage>
</organism>
<gene>
    <name evidence="2" type="ORF">HXX02_09465</name>
</gene>
<reference evidence="2" key="1">
    <citation type="thesis" date="2020" institute="Technische Universitat Dresden" country="Dresden, Germany">
        <title>The Agarolytic System of Microbulbifer elongatus PORT2, Isolated from Batu Karas, Pangandaran West Java Indonesia.</title>
        <authorList>
            <person name="Anggraeni S.R."/>
        </authorList>
    </citation>
    <scope>NUCLEOTIDE SEQUENCE</scope>
    <source>
        <strain evidence="2">PORT2</strain>
    </source>
</reference>
<dbReference type="Proteomes" id="UP001205566">
    <property type="component" value="Unassembled WGS sequence"/>
</dbReference>